<reference evidence="2" key="2">
    <citation type="submission" date="2014-03" db="EMBL/GenBank/DDBJ databases">
        <title>The whipworm genome and dual-species transcriptomics of an intimate host-pathogen interaction.</title>
        <authorList>
            <person name="Foth B.J."/>
            <person name="Tsai I.J."/>
            <person name="Reid A.J."/>
            <person name="Bancroft A.J."/>
            <person name="Nichol S."/>
            <person name="Tracey A."/>
            <person name="Holroyd N."/>
            <person name="Cotton J.A."/>
            <person name="Stanley E.J."/>
            <person name="Zarowiecki M."/>
            <person name="Liu J.Z."/>
            <person name="Huckvale T."/>
            <person name="Cooper P.J."/>
            <person name="Grencis R.K."/>
            <person name="Berriman M."/>
        </authorList>
    </citation>
    <scope>NUCLEOTIDE SEQUENCE [LARGE SCALE GENOMIC DNA]</scope>
</reference>
<organism evidence="2 3">
    <name type="scientific">Trichuris trichiura</name>
    <name type="common">Whipworm</name>
    <name type="synonym">Trichocephalus trichiurus</name>
    <dbReference type="NCBI Taxonomy" id="36087"/>
    <lineage>
        <taxon>Eukaryota</taxon>
        <taxon>Metazoa</taxon>
        <taxon>Ecdysozoa</taxon>
        <taxon>Nematoda</taxon>
        <taxon>Enoplea</taxon>
        <taxon>Dorylaimia</taxon>
        <taxon>Trichinellida</taxon>
        <taxon>Trichuridae</taxon>
        <taxon>Trichuris</taxon>
    </lineage>
</organism>
<dbReference type="AlphaFoldDB" id="A0A077ZCG4"/>
<gene>
    <name evidence="2" type="ORF">TTRE_0000457601</name>
</gene>
<dbReference type="Proteomes" id="UP000030665">
    <property type="component" value="Unassembled WGS sequence"/>
</dbReference>
<name>A0A077ZCG4_TRITR</name>
<dbReference type="Pfam" id="PF08174">
    <property type="entry name" value="Anillin"/>
    <property type="match status" value="1"/>
</dbReference>
<dbReference type="STRING" id="36087.A0A077ZCG4"/>
<keyword evidence="3" id="KW-1185">Reference proteome</keyword>
<evidence type="ECO:0000259" key="1">
    <source>
        <dbReference type="Pfam" id="PF08174"/>
    </source>
</evidence>
<dbReference type="EMBL" id="HG806026">
    <property type="protein sequence ID" value="CDW56300.1"/>
    <property type="molecule type" value="Genomic_DNA"/>
</dbReference>
<evidence type="ECO:0000313" key="3">
    <source>
        <dbReference type="Proteomes" id="UP000030665"/>
    </source>
</evidence>
<evidence type="ECO:0000313" key="2">
    <source>
        <dbReference type="EMBL" id="CDW56300.1"/>
    </source>
</evidence>
<dbReference type="OrthoDB" id="10442673at2759"/>
<protein>
    <recommendedName>
        <fullName evidence="1">Anillin homology domain-containing protein</fullName>
    </recommendedName>
</protein>
<accession>A0A077ZCG4</accession>
<sequence>MTNQVRTDEQLGNNFYSCAFQTFSTEEPALDEHYRIRSHLPQLFSYSRFQKHLEANNRRVGIRTSKSCLKASRNLNEGTDSLRTFSDGIRAVSLGIEPYEAEATNFGSSSEFISKIELPVAKRPVSKWSSALTFTEIDDEIPVRSRGSFKPLMKGPCNEVDSAKGTQTKENGYETEEITKKHCSMPAYSANCPNFNSLTDELYCGKSIPLYLGATGKEVISKRASLDLGEFSELQFEKSPVKIPQNPTQGTLREERLNFSSGFHSLASSHAERGGFNPILNDAVYARVEMETKLMRLNSLKEMRYRDMMRSYQSLSTRIHDFHVSCLNGLTENIAARAMALIAGERYRCVNEEIHRLYSLLRGPIDTASKKCSGTLDLWNIVIPLNPLNDITKMARECKKYAFICVMKYQETVVWSEVIYFERKLFNKRLEFQARLSVPNLSPDHLVQFSLYVMVNLPSMIHGSFFASIRYSCSDLNAFETSGHLVCNWYELDRMYMVIGLRSSFNKKMALTFGQATGVRLGMAIYSSGQVEKIP</sequence>
<reference evidence="2" key="1">
    <citation type="submission" date="2014-01" db="EMBL/GenBank/DDBJ databases">
        <authorList>
            <person name="Aslett M."/>
        </authorList>
    </citation>
    <scope>NUCLEOTIDE SEQUENCE</scope>
</reference>
<dbReference type="InterPro" id="IPR012966">
    <property type="entry name" value="AHD"/>
</dbReference>
<proteinExistence type="predicted"/>
<feature type="domain" description="Anillin homology" evidence="1">
    <location>
        <begin position="372"/>
        <end position="456"/>
    </location>
</feature>